<dbReference type="AlphaFoldDB" id="I0BKH3"/>
<gene>
    <name evidence="2" type="ORF">B2K_19485</name>
</gene>
<dbReference type="KEGG" id="pmw:B2K_19485"/>
<evidence type="ECO:0008006" key="4">
    <source>
        <dbReference type="Google" id="ProtNLM"/>
    </source>
</evidence>
<protein>
    <recommendedName>
        <fullName evidence="4">Short-chain dehydrogenase</fullName>
    </recommendedName>
</protein>
<dbReference type="Gene3D" id="3.40.50.720">
    <property type="entry name" value="NAD(P)-binding Rossmann-like Domain"/>
    <property type="match status" value="1"/>
</dbReference>
<proteinExistence type="predicted"/>
<evidence type="ECO:0000313" key="3">
    <source>
        <dbReference type="Proteomes" id="UP000007392"/>
    </source>
</evidence>
<keyword evidence="1" id="KW-0732">Signal</keyword>
<organism evidence="2 3">
    <name type="scientific">Paenibacillus mucilaginosus K02</name>
    <dbReference type="NCBI Taxonomy" id="997761"/>
    <lineage>
        <taxon>Bacteria</taxon>
        <taxon>Bacillati</taxon>
        <taxon>Bacillota</taxon>
        <taxon>Bacilli</taxon>
        <taxon>Bacillales</taxon>
        <taxon>Paenibacillaceae</taxon>
        <taxon>Paenibacillus</taxon>
    </lineage>
</organism>
<feature type="signal peptide" evidence="1">
    <location>
        <begin position="1"/>
        <end position="23"/>
    </location>
</feature>
<evidence type="ECO:0000313" key="2">
    <source>
        <dbReference type="EMBL" id="AFH62870.1"/>
    </source>
</evidence>
<feature type="chain" id="PRO_5039219976" description="Short-chain dehydrogenase" evidence="1">
    <location>
        <begin position="24"/>
        <end position="81"/>
    </location>
</feature>
<accession>I0BKH3</accession>
<dbReference type="Proteomes" id="UP000007392">
    <property type="component" value="Chromosome"/>
</dbReference>
<sequence>MRPFMNIRSCALLLCRSVLPPSAADPFIAYGRSKTATTLFAAEFVKRHRNRGIRAVSVMPKAERLWEKSEKWIGATFKILS</sequence>
<name>I0BKH3_9BACL</name>
<dbReference type="EMBL" id="CP003422">
    <property type="protein sequence ID" value="AFH62870.1"/>
    <property type="molecule type" value="Genomic_DNA"/>
</dbReference>
<dbReference type="HOGENOM" id="CLU_2570574_0_0_9"/>
<reference evidence="2 3" key="1">
    <citation type="submission" date="2013-06" db="EMBL/GenBank/DDBJ databases">
        <title>Complete genome sequence of Paenibacillus mucilaginosus K02.</title>
        <authorList>
            <person name="Xiao B."/>
            <person name="Sun L."/>
            <person name="Xiao L."/>
            <person name="Lian B."/>
        </authorList>
    </citation>
    <scope>NUCLEOTIDE SEQUENCE [LARGE SCALE GENOMIC DNA]</scope>
    <source>
        <strain evidence="2 3">K02</strain>
    </source>
</reference>
<evidence type="ECO:0000256" key="1">
    <source>
        <dbReference type="SAM" id="SignalP"/>
    </source>
</evidence>